<dbReference type="Gene3D" id="3.40.250.10">
    <property type="entry name" value="Rhodanese-like domain"/>
    <property type="match status" value="1"/>
</dbReference>
<gene>
    <name evidence="8" type="ORF">M9Y10_030646</name>
</gene>
<proteinExistence type="inferred from homology"/>
<accession>A0ABR2H3M5</accession>
<dbReference type="Proteomes" id="UP001470230">
    <property type="component" value="Unassembled WGS sequence"/>
</dbReference>
<dbReference type="Pfam" id="PF00581">
    <property type="entry name" value="Rhodanese"/>
    <property type="match status" value="1"/>
</dbReference>
<dbReference type="SMART" id="SM00450">
    <property type="entry name" value="RHOD"/>
    <property type="match status" value="1"/>
</dbReference>
<dbReference type="SUPFAM" id="SSF52821">
    <property type="entry name" value="Rhodanese/Cell cycle control phosphatase"/>
    <property type="match status" value="1"/>
</dbReference>
<dbReference type="EMBL" id="JAPFFF010000045">
    <property type="protein sequence ID" value="KAK8840441.1"/>
    <property type="molecule type" value="Genomic_DNA"/>
</dbReference>
<dbReference type="InterPro" id="IPR001763">
    <property type="entry name" value="Rhodanese-like_dom"/>
</dbReference>
<feature type="domain" description="Rhodanese" evidence="7">
    <location>
        <begin position="54"/>
        <end position="161"/>
    </location>
</feature>
<dbReference type="PRINTS" id="PR00716">
    <property type="entry name" value="MPIPHPHTASE"/>
</dbReference>
<evidence type="ECO:0000313" key="8">
    <source>
        <dbReference type="EMBL" id="KAK8840441.1"/>
    </source>
</evidence>
<evidence type="ECO:0000256" key="5">
    <source>
        <dbReference type="ARBA" id="ARBA00022912"/>
    </source>
</evidence>
<dbReference type="InterPro" id="IPR000751">
    <property type="entry name" value="MPI_Phosphatase"/>
</dbReference>
<dbReference type="PROSITE" id="PS50206">
    <property type="entry name" value="RHODANESE_3"/>
    <property type="match status" value="1"/>
</dbReference>
<protein>
    <recommendedName>
        <fullName evidence="2">protein-tyrosine-phosphatase</fullName>
        <ecNumber evidence="2">3.1.3.48</ecNumber>
    </recommendedName>
</protein>
<reference evidence="8 9" key="1">
    <citation type="submission" date="2024-04" db="EMBL/GenBank/DDBJ databases">
        <title>Tritrichomonas musculus Genome.</title>
        <authorList>
            <person name="Alves-Ferreira E."/>
            <person name="Grigg M."/>
            <person name="Lorenzi H."/>
            <person name="Galac M."/>
        </authorList>
    </citation>
    <scope>NUCLEOTIDE SEQUENCE [LARGE SCALE GENOMIC DNA]</scope>
    <source>
        <strain evidence="8 9">EAF2021</strain>
    </source>
</reference>
<name>A0ABR2H3M5_9EUKA</name>
<dbReference type="PANTHER" id="PTHR10828">
    <property type="entry name" value="M-PHASE INDUCER PHOSPHATASE DUAL SPECIFICITY PHOSPHATASE CDC25"/>
    <property type="match status" value="1"/>
</dbReference>
<evidence type="ECO:0000256" key="1">
    <source>
        <dbReference type="ARBA" id="ARBA00011065"/>
    </source>
</evidence>
<sequence length="224" mass="26883">MIDIPVPDFESIEESERETGRETEFRVEERRSENLSIRHITREEFVEKMLRGGMNERIDIVDCRYEYEYEGGHIQGAKSINSFNIIEEYFNVPDENCSYDNISIVFHCEFSKNRGPEIASLFRKIDRMINYQRYPFIYYKNIYILQGGYRSFYSKYPEYCFGSYLTMDSNQILSKRGKHDRSNLIHSYFHTKHQERLQISNVVHSFSQPIFLNTSFQLPQLNFF</sequence>
<keyword evidence="5" id="KW-0904">Protein phosphatase</keyword>
<dbReference type="InterPro" id="IPR036873">
    <property type="entry name" value="Rhodanese-like_dom_sf"/>
</dbReference>
<comment type="similarity">
    <text evidence="1">Belongs to the MPI phosphatase family.</text>
</comment>
<evidence type="ECO:0000313" key="9">
    <source>
        <dbReference type="Proteomes" id="UP001470230"/>
    </source>
</evidence>
<evidence type="ECO:0000256" key="6">
    <source>
        <dbReference type="ARBA" id="ARBA00023306"/>
    </source>
</evidence>
<evidence type="ECO:0000259" key="7">
    <source>
        <dbReference type="PROSITE" id="PS50206"/>
    </source>
</evidence>
<comment type="caution">
    <text evidence="8">The sequence shown here is derived from an EMBL/GenBank/DDBJ whole genome shotgun (WGS) entry which is preliminary data.</text>
</comment>
<keyword evidence="9" id="KW-1185">Reference proteome</keyword>
<dbReference type="PANTHER" id="PTHR10828:SF17">
    <property type="entry name" value="PROTEIN-TYROSINE-PHOSPHATASE"/>
    <property type="match status" value="1"/>
</dbReference>
<organism evidence="8 9">
    <name type="scientific">Tritrichomonas musculus</name>
    <dbReference type="NCBI Taxonomy" id="1915356"/>
    <lineage>
        <taxon>Eukaryota</taxon>
        <taxon>Metamonada</taxon>
        <taxon>Parabasalia</taxon>
        <taxon>Tritrichomonadida</taxon>
        <taxon>Tritrichomonadidae</taxon>
        <taxon>Tritrichomonas</taxon>
    </lineage>
</organism>
<keyword evidence="4" id="KW-0378">Hydrolase</keyword>
<keyword evidence="3" id="KW-0132">Cell division</keyword>
<keyword evidence="6" id="KW-0131">Cell cycle</keyword>
<evidence type="ECO:0000256" key="2">
    <source>
        <dbReference type="ARBA" id="ARBA00013064"/>
    </source>
</evidence>
<dbReference type="EC" id="3.1.3.48" evidence="2"/>
<evidence type="ECO:0000256" key="3">
    <source>
        <dbReference type="ARBA" id="ARBA00022618"/>
    </source>
</evidence>
<evidence type="ECO:0000256" key="4">
    <source>
        <dbReference type="ARBA" id="ARBA00022801"/>
    </source>
</evidence>